<dbReference type="STRING" id="56857.A0A200QEL9"/>
<feature type="domain" description="F-box/LRR-repeat protein 15/At3g58940/PEG3-like LRR" evidence="2">
    <location>
        <begin position="106"/>
        <end position="234"/>
    </location>
</feature>
<dbReference type="AlphaFoldDB" id="A0A200QEL9"/>
<evidence type="ECO:0000259" key="1">
    <source>
        <dbReference type="Pfam" id="PF00646"/>
    </source>
</evidence>
<protein>
    <submittedName>
        <fullName evidence="3">F-box domain</fullName>
    </submittedName>
</protein>
<evidence type="ECO:0000313" key="3">
    <source>
        <dbReference type="EMBL" id="OVA08865.1"/>
    </source>
</evidence>
<sequence>MNNNEGDRISELPGSVLHHILSFFDLKPAIQTSILSTKWRYVWRSLPFLNFHCNQFYSFETKRADGFVDFVDHVLNLLDSSSSIRKFHLSCFIKIDHSDIEDRLCRWILTALESNVEDLYLLISVGDEFQLPQCLFSCKSLRKLELQFYGHHPLHKLNLPDSMNLPGLKTLVLGGFRIEADDILNKIFSSCCVLESLKLTDSVFYQTRLDISAPQLKHLVILNYDYTVYDEIDINKYIIKLYAPNLISFCCHDYMSKDYYVLNLSALVKAEIDMDVEVYDKDGHPRLDEKCMRNG</sequence>
<dbReference type="OrthoDB" id="612216at2759"/>
<reference evidence="3 4" key="1">
    <citation type="journal article" date="2017" name="Mol. Plant">
        <title>The Genome of Medicinal Plant Macleaya cordata Provides New Insights into Benzylisoquinoline Alkaloids Metabolism.</title>
        <authorList>
            <person name="Liu X."/>
            <person name="Liu Y."/>
            <person name="Huang P."/>
            <person name="Ma Y."/>
            <person name="Qing Z."/>
            <person name="Tang Q."/>
            <person name="Cao H."/>
            <person name="Cheng P."/>
            <person name="Zheng Y."/>
            <person name="Yuan Z."/>
            <person name="Zhou Y."/>
            <person name="Liu J."/>
            <person name="Tang Z."/>
            <person name="Zhuo Y."/>
            <person name="Zhang Y."/>
            <person name="Yu L."/>
            <person name="Huang J."/>
            <person name="Yang P."/>
            <person name="Peng Q."/>
            <person name="Zhang J."/>
            <person name="Jiang W."/>
            <person name="Zhang Z."/>
            <person name="Lin K."/>
            <person name="Ro D.K."/>
            <person name="Chen X."/>
            <person name="Xiong X."/>
            <person name="Shang Y."/>
            <person name="Huang S."/>
            <person name="Zeng J."/>
        </authorList>
    </citation>
    <scope>NUCLEOTIDE SEQUENCE [LARGE SCALE GENOMIC DNA]</scope>
    <source>
        <strain evidence="4">cv. BLH2017</strain>
        <tissue evidence="3">Root</tissue>
    </source>
</reference>
<accession>A0A200QEL9</accession>
<dbReference type="Proteomes" id="UP000195402">
    <property type="component" value="Unassembled WGS sequence"/>
</dbReference>
<organism evidence="3 4">
    <name type="scientific">Macleaya cordata</name>
    <name type="common">Five-seeded plume-poppy</name>
    <name type="synonym">Bocconia cordata</name>
    <dbReference type="NCBI Taxonomy" id="56857"/>
    <lineage>
        <taxon>Eukaryota</taxon>
        <taxon>Viridiplantae</taxon>
        <taxon>Streptophyta</taxon>
        <taxon>Embryophyta</taxon>
        <taxon>Tracheophyta</taxon>
        <taxon>Spermatophyta</taxon>
        <taxon>Magnoliopsida</taxon>
        <taxon>Ranunculales</taxon>
        <taxon>Papaveraceae</taxon>
        <taxon>Papaveroideae</taxon>
        <taxon>Macleaya</taxon>
    </lineage>
</organism>
<name>A0A200QEL9_MACCD</name>
<dbReference type="SUPFAM" id="SSF81383">
    <property type="entry name" value="F-box domain"/>
    <property type="match status" value="1"/>
</dbReference>
<dbReference type="PANTHER" id="PTHR31293">
    <property type="entry name" value="RNI-LIKE SUPERFAMILY PROTEIN"/>
    <property type="match status" value="1"/>
</dbReference>
<dbReference type="EMBL" id="MVGT01002240">
    <property type="protein sequence ID" value="OVA08865.1"/>
    <property type="molecule type" value="Genomic_DNA"/>
</dbReference>
<dbReference type="PANTHER" id="PTHR31293:SF12">
    <property type="entry name" value="RNI-LIKE SUPERFAMILY PROTEIN"/>
    <property type="match status" value="1"/>
</dbReference>
<dbReference type="InterPro" id="IPR001810">
    <property type="entry name" value="F-box_dom"/>
</dbReference>
<dbReference type="InterPro" id="IPR036047">
    <property type="entry name" value="F-box-like_dom_sf"/>
</dbReference>
<keyword evidence="4" id="KW-1185">Reference proteome</keyword>
<dbReference type="SUPFAM" id="SSF52047">
    <property type="entry name" value="RNI-like"/>
    <property type="match status" value="1"/>
</dbReference>
<dbReference type="InterPro" id="IPR055294">
    <property type="entry name" value="FBL60-like"/>
</dbReference>
<dbReference type="InterPro" id="IPR053781">
    <property type="entry name" value="F-box_AtFBL13-like"/>
</dbReference>
<dbReference type="Gene3D" id="3.80.10.10">
    <property type="entry name" value="Ribonuclease Inhibitor"/>
    <property type="match status" value="1"/>
</dbReference>
<dbReference type="OMA" id="CRWILTA"/>
<gene>
    <name evidence="3" type="ORF">BVC80_8809g11</name>
</gene>
<dbReference type="InterPro" id="IPR055411">
    <property type="entry name" value="LRR_FXL15/At3g58940/PEG3-like"/>
</dbReference>
<dbReference type="Pfam" id="PF24758">
    <property type="entry name" value="LRR_At5g56370"/>
    <property type="match status" value="1"/>
</dbReference>
<dbReference type="Pfam" id="PF00646">
    <property type="entry name" value="F-box"/>
    <property type="match status" value="1"/>
</dbReference>
<comment type="caution">
    <text evidence="3">The sequence shown here is derived from an EMBL/GenBank/DDBJ whole genome shotgun (WGS) entry which is preliminary data.</text>
</comment>
<dbReference type="Gene3D" id="1.20.1280.50">
    <property type="match status" value="1"/>
</dbReference>
<proteinExistence type="predicted"/>
<evidence type="ECO:0000313" key="4">
    <source>
        <dbReference type="Proteomes" id="UP000195402"/>
    </source>
</evidence>
<evidence type="ECO:0000259" key="2">
    <source>
        <dbReference type="Pfam" id="PF24758"/>
    </source>
</evidence>
<dbReference type="InterPro" id="IPR032675">
    <property type="entry name" value="LRR_dom_sf"/>
</dbReference>
<feature type="domain" description="F-box" evidence="1">
    <location>
        <begin position="9"/>
        <end position="49"/>
    </location>
</feature>
<dbReference type="CDD" id="cd22160">
    <property type="entry name" value="F-box_AtFBL13-like"/>
    <property type="match status" value="1"/>
</dbReference>
<dbReference type="InParanoid" id="A0A200QEL9"/>